<keyword evidence="3" id="KW-1185">Reference proteome</keyword>
<proteinExistence type="predicted"/>
<comment type="caution">
    <text evidence="2">The sequence shown here is derived from an EMBL/GenBank/DDBJ whole genome shotgun (WGS) entry which is preliminary data.</text>
</comment>
<gene>
    <name evidence="2" type="ORF">QQS21_002797</name>
</gene>
<feature type="region of interest" description="Disordered" evidence="1">
    <location>
        <begin position="1"/>
        <end position="66"/>
    </location>
</feature>
<accession>A0AAJ0CUM8</accession>
<feature type="compositionally biased region" description="Basic and acidic residues" evidence="1">
    <location>
        <begin position="51"/>
        <end position="66"/>
    </location>
</feature>
<sequence>MDSKNQNNQGKDGEKEFSIQPIGDGKHVDPKFAPHHAHPGPAIAQNLPEQEGSKADRQARKEELNK</sequence>
<evidence type="ECO:0000313" key="3">
    <source>
        <dbReference type="Proteomes" id="UP001251528"/>
    </source>
</evidence>
<feature type="compositionally biased region" description="Polar residues" evidence="1">
    <location>
        <begin position="1"/>
        <end position="10"/>
    </location>
</feature>
<dbReference type="EMBL" id="JASWJB010000034">
    <property type="protein sequence ID" value="KAK2608686.1"/>
    <property type="molecule type" value="Genomic_DNA"/>
</dbReference>
<dbReference type="AlphaFoldDB" id="A0AAJ0CUM8"/>
<protein>
    <submittedName>
        <fullName evidence="2">Uncharacterized protein</fullName>
    </submittedName>
</protein>
<evidence type="ECO:0000313" key="2">
    <source>
        <dbReference type="EMBL" id="KAK2608686.1"/>
    </source>
</evidence>
<evidence type="ECO:0000256" key="1">
    <source>
        <dbReference type="SAM" id="MobiDB-lite"/>
    </source>
</evidence>
<reference evidence="2" key="1">
    <citation type="submission" date="2023-06" db="EMBL/GenBank/DDBJ databases">
        <title>Conoideocrella luteorostrata (Hypocreales: Clavicipitaceae), a potential biocontrol fungus for elongate hemlock scale in United States Christmas tree production areas.</title>
        <authorList>
            <person name="Barrett H."/>
            <person name="Lovett B."/>
            <person name="Macias A.M."/>
            <person name="Stajich J.E."/>
            <person name="Kasson M.T."/>
        </authorList>
    </citation>
    <scope>NUCLEOTIDE SEQUENCE</scope>
    <source>
        <strain evidence="2">ARSEF 14590</strain>
    </source>
</reference>
<organism evidence="2 3">
    <name type="scientific">Conoideocrella luteorostrata</name>
    <dbReference type="NCBI Taxonomy" id="1105319"/>
    <lineage>
        <taxon>Eukaryota</taxon>
        <taxon>Fungi</taxon>
        <taxon>Dikarya</taxon>
        <taxon>Ascomycota</taxon>
        <taxon>Pezizomycotina</taxon>
        <taxon>Sordariomycetes</taxon>
        <taxon>Hypocreomycetidae</taxon>
        <taxon>Hypocreales</taxon>
        <taxon>Clavicipitaceae</taxon>
        <taxon>Conoideocrella</taxon>
    </lineage>
</organism>
<name>A0AAJ0CUM8_9HYPO</name>
<dbReference type="Proteomes" id="UP001251528">
    <property type="component" value="Unassembled WGS sequence"/>
</dbReference>